<name>A0A061S2E3_9CHLO</name>
<dbReference type="AlphaFoldDB" id="A0A061S2E3"/>
<evidence type="ECO:0000313" key="2">
    <source>
        <dbReference type="EMBL" id="JAC78418.1"/>
    </source>
</evidence>
<proteinExistence type="predicted"/>
<reference evidence="2" key="1">
    <citation type="submission" date="2014-05" db="EMBL/GenBank/DDBJ databases">
        <title>The transcriptome of the halophilic microalga Tetraselmis sp. GSL018 isolated from the Great Salt Lake, Utah.</title>
        <authorList>
            <person name="Jinkerson R.E."/>
            <person name="D'Adamo S."/>
            <person name="Posewitz M.C."/>
        </authorList>
    </citation>
    <scope>NUCLEOTIDE SEQUENCE</scope>
    <source>
        <strain evidence="2">GSL018</strain>
    </source>
</reference>
<organism evidence="2">
    <name type="scientific">Tetraselmis sp. GSL018</name>
    <dbReference type="NCBI Taxonomy" id="582737"/>
    <lineage>
        <taxon>Eukaryota</taxon>
        <taxon>Viridiplantae</taxon>
        <taxon>Chlorophyta</taxon>
        <taxon>core chlorophytes</taxon>
        <taxon>Chlorodendrophyceae</taxon>
        <taxon>Chlorodendrales</taxon>
        <taxon>Chlorodendraceae</taxon>
        <taxon>Tetraselmis</taxon>
    </lineage>
</organism>
<sequence>LSLPGGAALDLRQRGGVLGDQRVEGRWGDFSTSRQVNNPGDGRGNLGPRDPLLVGLATLLRHARTAQLEIRVSN</sequence>
<protein>
    <submittedName>
        <fullName evidence="2">Uncharacterized protein</fullName>
    </submittedName>
</protein>
<accession>A0A061S2E3</accession>
<gene>
    <name evidence="2" type="ORF">TSPGSL018_15168</name>
</gene>
<feature type="region of interest" description="Disordered" evidence="1">
    <location>
        <begin position="28"/>
        <end position="48"/>
    </location>
</feature>
<evidence type="ECO:0000256" key="1">
    <source>
        <dbReference type="SAM" id="MobiDB-lite"/>
    </source>
</evidence>
<dbReference type="EMBL" id="GBEZ01007013">
    <property type="protein sequence ID" value="JAC78418.1"/>
    <property type="molecule type" value="Transcribed_RNA"/>
</dbReference>
<feature type="non-terminal residue" evidence="2">
    <location>
        <position position="1"/>
    </location>
</feature>